<accession>A0ABM4B5Z5</accession>
<name>A0ABM4B5Z5_HYDVU</name>
<reference evidence="1" key="1">
    <citation type="submission" date="2025-05" db="UniProtKB">
        <authorList>
            <consortium name="RefSeq"/>
        </authorList>
    </citation>
    <scope>NUCLEOTIDE SEQUENCE [LARGE SCALE GENOMIC DNA]</scope>
</reference>
<reference evidence="2" key="2">
    <citation type="submission" date="2025-08" db="UniProtKB">
        <authorList>
            <consortium name="RefSeq"/>
        </authorList>
    </citation>
    <scope>IDENTIFICATION</scope>
</reference>
<organism evidence="1 2">
    <name type="scientific">Hydra vulgaris</name>
    <name type="common">Hydra</name>
    <name type="synonym">Hydra attenuata</name>
    <dbReference type="NCBI Taxonomy" id="6087"/>
    <lineage>
        <taxon>Eukaryota</taxon>
        <taxon>Metazoa</taxon>
        <taxon>Cnidaria</taxon>
        <taxon>Hydrozoa</taxon>
        <taxon>Hydroidolina</taxon>
        <taxon>Anthoathecata</taxon>
        <taxon>Aplanulata</taxon>
        <taxon>Hydridae</taxon>
        <taxon>Hydra</taxon>
    </lineage>
</organism>
<protein>
    <submittedName>
        <fullName evidence="2">Uncharacterized protein LOC124809699</fullName>
    </submittedName>
</protein>
<dbReference type="GeneID" id="124809699"/>
<gene>
    <name evidence="2" type="primary">LOC124809699</name>
</gene>
<dbReference type="RefSeq" id="XP_065644272.1">
    <property type="nucleotide sequence ID" value="XM_065788200.1"/>
</dbReference>
<dbReference type="Proteomes" id="UP001652625">
    <property type="component" value="Chromosome 01"/>
</dbReference>
<sequence>MEEKATHEMTYETLGIIQKNDAYVRFKTACHFVALELYRKIFHDPCYAGFSKEGPHLYNELQAFKGCLSRLKGNVLNNREWSFLFPENQQTLSETFTLNLIRTIIRYCVCDVNNSADIFAPSKYADNLSEEGKRLLTVVEKIHATVSDKKTKELIVSDNGSKMLWQLLNQALDEINFDRNEIEKIKHADLDMYQDFRLSLITSQFEVLLDECNDILKTVSLNYLAVEKLIEDCNNILSKDKNGLIEKDFFSNANKVLSEASSITDKLNFIKQATIESIIEIPDWKEKNLEGDIIIIDEKLVNLKNDTIKQIELIKNVFHATSLSMVKIKETYYFQENKAKILNQMRSIGSRSIRDIRVL</sequence>
<evidence type="ECO:0000313" key="1">
    <source>
        <dbReference type="Proteomes" id="UP001652625"/>
    </source>
</evidence>
<evidence type="ECO:0000313" key="2">
    <source>
        <dbReference type="RefSeq" id="XP_065644272.1"/>
    </source>
</evidence>
<proteinExistence type="predicted"/>
<keyword evidence="1" id="KW-1185">Reference proteome</keyword>